<evidence type="ECO:0000256" key="7">
    <source>
        <dbReference type="ARBA" id="ARBA00022801"/>
    </source>
</evidence>
<dbReference type="Proteomes" id="UP001597357">
    <property type="component" value="Unassembled WGS sequence"/>
</dbReference>
<evidence type="ECO:0000313" key="10">
    <source>
        <dbReference type="EMBL" id="MFD2698085.1"/>
    </source>
</evidence>
<evidence type="ECO:0000256" key="2">
    <source>
        <dbReference type="ARBA" id="ARBA00005300"/>
    </source>
</evidence>
<dbReference type="PANTHER" id="PTHR10642">
    <property type="entry name" value="RIBONUCLEASE H1"/>
    <property type="match status" value="1"/>
</dbReference>
<keyword evidence="7 8" id="KW-0378">Hydrolase</keyword>
<evidence type="ECO:0000313" key="11">
    <source>
        <dbReference type="Proteomes" id="UP001597357"/>
    </source>
</evidence>
<dbReference type="PANTHER" id="PTHR10642:SF26">
    <property type="entry name" value="RIBONUCLEASE H1"/>
    <property type="match status" value="1"/>
</dbReference>
<keyword evidence="8" id="KW-0963">Cytoplasm</keyword>
<evidence type="ECO:0000256" key="5">
    <source>
        <dbReference type="ARBA" id="ARBA00022723"/>
    </source>
</evidence>
<evidence type="ECO:0000259" key="9">
    <source>
        <dbReference type="PROSITE" id="PS50879"/>
    </source>
</evidence>
<dbReference type="InterPro" id="IPR037056">
    <property type="entry name" value="RNase_H1_N_sf"/>
</dbReference>
<dbReference type="EMBL" id="JBHULZ010000041">
    <property type="protein sequence ID" value="MFD2698085.1"/>
    <property type="molecule type" value="Genomic_DNA"/>
</dbReference>
<organism evidence="10 11">
    <name type="scientific">Mesonia sediminis</name>
    <dbReference type="NCBI Taxonomy" id="1703946"/>
    <lineage>
        <taxon>Bacteria</taxon>
        <taxon>Pseudomonadati</taxon>
        <taxon>Bacteroidota</taxon>
        <taxon>Flavobacteriia</taxon>
        <taxon>Flavobacteriales</taxon>
        <taxon>Flavobacteriaceae</taxon>
        <taxon>Mesonia</taxon>
    </lineage>
</organism>
<comment type="catalytic activity">
    <reaction evidence="1 8">
        <text>Endonucleolytic cleavage to 5'-phosphomonoester.</text>
        <dbReference type="EC" id="3.1.26.4"/>
    </reaction>
</comment>
<dbReference type="InterPro" id="IPR002156">
    <property type="entry name" value="RNaseH_domain"/>
</dbReference>
<name>A0ABW5SFA2_9FLAO</name>
<dbReference type="EC" id="3.1.26.4" evidence="3 8"/>
<evidence type="ECO:0000256" key="8">
    <source>
        <dbReference type="PIRNR" id="PIRNR037839"/>
    </source>
</evidence>
<evidence type="ECO:0000256" key="1">
    <source>
        <dbReference type="ARBA" id="ARBA00000077"/>
    </source>
</evidence>
<comment type="function">
    <text evidence="8">Endonuclease that specifically degrades the RNA of RNA-DNA hybrids.</text>
</comment>
<dbReference type="PIRSF" id="PIRSF037839">
    <property type="entry name" value="Ribonuclease_H"/>
    <property type="match status" value="1"/>
</dbReference>
<dbReference type="PROSITE" id="PS50879">
    <property type="entry name" value="RNASE_H_1"/>
    <property type="match status" value="1"/>
</dbReference>
<keyword evidence="11" id="KW-1185">Reference proteome</keyword>
<keyword evidence="5 8" id="KW-0479">Metal-binding</keyword>
<keyword evidence="4 8" id="KW-0540">Nuclease</keyword>
<keyword evidence="8" id="KW-0460">Magnesium</keyword>
<accession>A0ABW5SFA2</accession>
<dbReference type="Pfam" id="PF01693">
    <property type="entry name" value="Cauli_VI"/>
    <property type="match status" value="1"/>
</dbReference>
<comment type="caution">
    <text evidence="10">The sequence shown here is derived from an EMBL/GenBank/DDBJ whole genome shotgun (WGS) entry which is preliminary data.</text>
</comment>
<comment type="subcellular location">
    <subcellularLocation>
        <location evidence="8">Cytoplasm</location>
    </subcellularLocation>
</comment>
<dbReference type="Gene3D" id="3.30.420.10">
    <property type="entry name" value="Ribonuclease H-like superfamily/Ribonuclease H"/>
    <property type="match status" value="1"/>
</dbReference>
<proteinExistence type="inferred from homology"/>
<dbReference type="Gene3D" id="3.40.970.10">
    <property type="entry name" value="Ribonuclease H1, N-terminal domain"/>
    <property type="match status" value="1"/>
</dbReference>
<dbReference type="SUPFAM" id="SSF55658">
    <property type="entry name" value="L9 N-domain-like"/>
    <property type="match status" value="1"/>
</dbReference>
<comment type="similarity">
    <text evidence="2 8">Belongs to the RNase H family.</text>
</comment>
<feature type="domain" description="RNase H type-1" evidence="9">
    <location>
        <begin position="78"/>
        <end position="212"/>
    </location>
</feature>
<evidence type="ECO:0000256" key="6">
    <source>
        <dbReference type="ARBA" id="ARBA00022759"/>
    </source>
</evidence>
<dbReference type="InterPro" id="IPR012337">
    <property type="entry name" value="RNaseH-like_sf"/>
</dbReference>
<evidence type="ECO:0000256" key="4">
    <source>
        <dbReference type="ARBA" id="ARBA00022722"/>
    </source>
</evidence>
<dbReference type="Pfam" id="PF00075">
    <property type="entry name" value="RNase_H"/>
    <property type="match status" value="1"/>
</dbReference>
<keyword evidence="6 8" id="KW-0255">Endonuclease</keyword>
<dbReference type="InterPro" id="IPR036397">
    <property type="entry name" value="RNaseH_sf"/>
</dbReference>
<dbReference type="InterPro" id="IPR011320">
    <property type="entry name" value="RNase_H1_N"/>
</dbReference>
<evidence type="ECO:0000256" key="3">
    <source>
        <dbReference type="ARBA" id="ARBA00012180"/>
    </source>
</evidence>
<protein>
    <recommendedName>
        <fullName evidence="3 8">Ribonuclease H</fullName>
        <ecNumber evidence="3 8">3.1.26.4</ecNumber>
    </recommendedName>
</protein>
<dbReference type="RefSeq" id="WP_379047069.1">
    <property type="nucleotide sequence ID" value="NZ_JBHULZ010000041.1"/>
</dbReference>
<sequence length="212" mass="24354">MAKRQKYYVVWQGRKTGIFTSWEDCKAQITGYQGAQYKSFSSFTEAQKAFNKAYDEVKAKAHNKNEPSLEQLERRVKEVDFNALAVDAASSGNPGKVEYRGVWIKNNKQIFHKGPFEEGTNNIGEFLALVHALALLKKNQYAHAVYSDSKIAIGWVYKKKCNTKLKRNPKNAAIFELVDRAEKWLATNYFTTKIIKWDTKNWGEIPADFGRK</sequence>
<dbReference type="InterPro" id="IPR009027">
    <property type="entry name" value="Ribosomal_bL9/RNase_H1_N"/>
</dbReference>
<dbReference type="SUPFAM" id="SSF53098">
    <property type="entry name" value="Ribonuclease H-like"/>
    <property type="match status" value="1"/>
</dbReference>
<dbReference type="InterPro" id="IPR017290">
    <property type="entry name" value="RNase_H_bac"/>
</dbReference>
<gene>
    <name evidence="10" type="ORF">ACFSQ0_08790</name>
</gene>
<dbReference type="InterPro" id="IPR050092">
    <property type="entry name" value="RNase_H"/>
</dbReference>
<reference evidence="11" key="1">
    <citation type="journal article" date="2019" name="Int. J. Syst. Evol. Microbiol.">
        <title>The Global Catalogue of Microorganisms (GCM) 10K type strain sequencing project: providing services to taxonomists for standard genome sequencing and annotation.</title>
        <authorList>
            <consortium name="The Broad Institute Genomics Platform"/>
            <consortium name="The Broad Institute Genome Sequencing Center for Infectious Disease"/>
            <person name="Wu L."/>
            <person name="Ma J."/>
        </authorList>
    </citation>
    <scope>NUCLEOTIDE SEQUENCE [LARGE SCALE GENOMIC DNA]</scope>
    <source>
        <strain evidence="11">KCTC 42255</strain>
    </source>
</reference>